<protein>
    <submittedName>
        <fullName evidence="1">Uncharacterized protein</fullName>
    </submittedName>
</protein>
<comment type="caution">
    <text evidence="1">The sequence shown here is derived from an EMBL/GenBank/DDBJ whole genome shotgun (WGS) entry which is preliminary data.</text>
</comment>
<keyword evidence="2" id="KW-1185">Reference proteome</keyword>
<name>A0A6A6K1T9_HEVBR</name>
<gene>
    <name evidence="1" type="ORF">GH714_044100</name>
</gene>
<reference evidence="1 2" key="1">
    <citation type="journal article" date="2020" name="Mol. Plant">
        <title>The Chromosome-Based Rubber Tree Genome Provides New Insights into Spurge Genome Evolution and Rubber Biosynthesis.</title>
        <authorList>
            <person name="Liu J."/>
            <person name="Shi C."/>
            <person name="Shi C.C."/>
            <person name="Li W."/>
            <person name="Zhang Q.J."/>
            <person name="Zhang Y."/>
            <person name="Li K."/>
            <person name="Lu H.F."/>
            <person name="Shi C."/>
            <person name="Zhu S.T."/>
            <person name="Xiao Z.Y."/>
            <person name="Nan H."/>
            <person name="Yue Y."/>
            <person name="Zhu X.G."/>
            <person name="Wu Y."/>
            <person name="Hong X.N."/>
            <person name="Fan G.Y."/>
            <person name="Tong Y."/>
            <person name="Zhang D."/>
            <person name="Mao C.L."/>
            <person name="Liu Y.L."/>
            <person name="Hao S.J."/>
            <person name="Liu W.Q."/>
            <person name="Lv M.Q."/>
            <person name="Zhang H.B."/>
            <person name="Liu Y."/>
            <person name="Hu-Tang G.R."/>
            <person name="Wang J.P."/>
            <person name="Wang J.H."/>
            <person name="Sun Y.H."/>
            <person name="Ni S.B."/>
            <person name="Chen W.B."/>
            <person name="Zhang X.C."/>
            <person name="Jiao Y.N."/>
            <person name="Eichler E.E."/>
            <person name="Li G.H."/>
            <person name="Liu X."/>
            <person name="Gao L.Z."/>
        </authorList>
    </citation>
    <scope>NUCLEOTIDE SEQUENCE [LARGE SCALE GENOMIC DNA]</scope>
    <source>
        <strain evidence="2">cv. GT1</strain>
        <tissue evidence="1">Leaf</tissue>
    </source>
</reference>
<dbReference type="Proteomes" id="UP000467840">
    <property type="component" value="Unassembled WGS sequence"/>
</dbReference>
<evidence type="ECO:0000313" key="1">
    <source>
        <dbReference type="EMBL" id="KAF2282415.1"/>
    </source>
</evidence>
<dbReference type="AlphaFoldDB" id="A0A6A6K1T9"/>
<evidence type="ECO:0000313" key="2">
    <source>
        <dbReference type="Proteomes" id="UP000467840"/>
    </source>
</evidence>
<accession>A0A6A6K1T9</accession>
<dbReference type="EMBL" id="JAAGAX010000225">
    <property type="protein sequence ID" value="KAF2282415.1"/>
    <property type="molecule type" value="Genomic_DNA"/>
</dbReference>
<organism evidence="1 2">
    <name type="scientific">Hevea brasiliensis</name>
    <name type="common">Para rubber tree</name>
    <name type="synonym">Siphonia brasiliensis</name>
    <dbReference type="NCBI Taxonomy" id="3981"/>
    <lineage>
        <taxon>Eukaryota</taxon>
        <taxon>Viridiplantae</taxon>
        <taxon>Streptophyta</taxon>
        <taxon>Embryophyta</taxon>
        <taxon>Tracheophyta</taxon>
        <taxon>Spermatophyta</taxon>
        <taxon>Magnoliopsida</taxon>
        <taxon>eudicotyledons</taxon>
        <taxon>Gunneridae</taxon>
        <taxon>Pentapetalae</taxon>
        <taxon>rosids</taxon>
        <taxon>fabids</taxon>
        <taxon>Malpighiales</taxon>
        <taxon>Euphorbiaceae</taxon>
        <taxon>Crotonoideae</taxon>
        <taxon>Micrandreae</taxon>
        <taxon>Hevea</taxon>
    </lineage>
</organism>
<proteinExistence type="predicted"/>
<sequence>MKVRLFNDAGYGDMEEVSFPAIVKARVFHGVFLVNASELYRIGANPGTFGGLDDWAFVKNVHAVEALRFFLVSGDGLLTEMMMEAIKLCLLCYSSFGRAR</sequence>